<proteinExistence type="predicted"/>
<reference evidence="2 3" key="1">
    <citation type="journal article" date="2024" name="IMA Fungus">
        <title>Apiospora arundinis, a panoply of carbohydrate-active enzymes and secondary metabolites.</title>
        <authorList>
            <person name="Sorensen T."/>
            <person name="Petersen C."/>
            <person name="Muurmann A.T."/>
            <person name="Christiansen J.V."/>
            <person name="Brundto M.L."/>
            <person name="Overgaard C.K."/>
            <person name="Boysen A.T."/>
            <person name="Wollenberg R.D."/>
            <person name="Larsen T.O."/>
            <person name="Sorensen J.L."/>
            <person name="Nielsen K.L."/>
            <person name="Sondergaard T.E."/>
        </authorList>
    </citation>
    <scope>NUCLEOTIDE SEQUENCE [LARGE SCALE GENOMIC DNA]</scope>
    <source>
        <strain evidence="2 3">AAU 773</strain>
    </source>
</reference>
<evidence type="ECO:0000313" key="3">
    <source>
        <dbReference type="Proteomes" id="UP001390339"/>
    </source>
</evidence>
<name>A0ABR2JFK7_9PEZI</name>
<feature type="region of interest" description="Disordered" evidence="1">
    <location>
        <begin position="27"/>
        <end position="47"/>
    </location>
</feature>
<gene>
    <name evidence="2" type="ORF">PGQ11_001670</name>
</gene>
<feature type="compositionally biased region" description="Polar residues" evidence="1">
    <location>
        <begin position="81"/>
        <end position="93"/>
    </location>
</feature>
<accession>A0ABR2JFK7</accession>
<protein>
    <submittedName>
        <fullName evidence="2">Uncharacterized protein</fullName>
    </submittedName>
</protein>
<feature type="region of interest" description="Disordered" evidence="1">
    <location>
        <begin position="81"/>
        <end position="102"/>
    </location>
</feature>
<organism evidence="2 3">
    <name type="scientific">Apiospora arundinis</name>
    <dbReference type="NCBI Taxonomy" id="335852"/>
    <lineage>
        <taxon>Eukaryota</taxon>
        <taxon>Fungi</taxon>
        <taxon>Dikarya</taxon>
        <taxon>Ascomycota</taxon>
        <taxon>Pezizomycotina</taxon>
        <taxon>Sordariomycetes</taxon>
        <taxon>Xylariomycetidae</taxon>
        <taxon>Amphisphaeriales</taxon>
        <taxon>Apiosporaceae</taxon>
        <taxon>Apiospora</taxon>
    </lineage>
</organism>
<dbReference type="Proteomes" id="UP001390339">
    <property type="component" value="Unassembled WGS sequence"/>
</dbReference>
<evidence type="ECO:0000313" key="2">
    <source>
        <dbReference type="EMBL" id="KAK8876724.1"/>
    </source>
</evidence>
<keyword evidence="3" id="KW-1185">Reference proteome</keyword>
<comment type="caution">
    <text evidence="2">The sequence shown here is derived from an EMBL/GenBank/DDBJ whole genome shotgun (WGS) entry which is preliminary data.</text>
</comment>
<dbReference type="EMBL" id="JAPCWZ010000002">
    <property type="protein sequence ID" value="KAK8876724.1"/>
    <property type="molecule type" value="Genomic_DNA"/>
</dbReference>
<sequence length="161" mass="17247">MLARNRGTTTITTLKDLSLKDLHETGKHGMRLDGVPAKAPDAHQNDASKVKNENKVEIAGSVHKSVVANKYETTGQIKFSSSRAPSGYINTPMEQGEITDLPPPQLLGGQVKETSHVQSQGGVTKDVRTRTSTTATIYVSGDVEKSLVAEDIKTGGDLTFD</sequence>
<evidence type="ECO:0000256" key="1">
    <source>
        <dbReference type="SAM" id="MobiDB-lite"/>
    </source>
</evidence>